<dbReference type="EMBL" id="LUEZ02000010">
    <property type="protein sequence ID" value="RDB29486.1"/>
    <property type="molecule type" value="Genomic_DNA"/>
</dbReference>
<dbReference type="OrthoDB" id="3062721at2759"/>
<sequence length="406" mass="44286">MCNSSSAVDPPMPPHDDENDSMIIATNQRSFFVTLSARAIGSVGFGLSILAIWLHWLLPSATATLPEPSKTPSPHRQRRRSAPLHVLHSTHKITLPVARSNSQDSANHKHVYFADTPANQRKTPPTEQPPETSEALTELPAAQNFVPPQPFEDSPGSSLSNHGSNSNPINILLKRDTYDESIAESDTSSRRSSFSTNLPRIMNHLVGKNRRRSDSPDSTTNSFTQSVSLTDDSKHVRRSSRGFTAPWSPSRNRRPAVIVTDNVSVKSAVGRSSFRRSSSKPPLSSSVIGSPVPDTASPSKSFFPLKSSKSSRRASAPVPKPRTLPYEAPYFAEPPVPADYFDFRKSPQFVDDATPTSIQTRASRVKGNLSDESPSPEAKQAMAQAQATLGHGRPPMISNNIENIIK</sequence>
<dbReference type="Proteomes" id="UP000076154">
    <property type="component" value="Unassembled WGS sequence"/>
</dbReference>
<feature type="compositionally biased region" description="Low complexity" evidence="1">
    <location>
        <begin position="279"/>
        <end position="290"/>
    </location>
</feature>
<gene>
    <name evidence="3" type="ORF">Hypma_015912</name>
</gene>
<keyword evidence="2" id="KW-0472">Membrane</keyword>
<keyword evidence="4" id="KW-1185">Reference proteome</keyword>
<reference evidence="3" key="1">
    <citation type="submission" date="2018-04" db="EMBL/GenBank/DDBJ databases">
        <title>Whole genome sequencing of Hypsizygus marmoreus.</title>
        <authorList>
            <person name="Choi I.-G."/>
            <person name="Min B."/>
            <person name="Kim J.-G."/>
            <person name="Kim S."/>
            <person name="Oh Y.-L."/>
            <person name="Kong W.-S."/>
            <person name="Park H."/>
            <person name="Jeong J."/>
            <person name="Song E.-S."/>
        </authorList>
    </citation>
    <scope>NUCLEOTIDE SEQUENCE [LARGE SCALE GENOMIC DNA]</scope>
    <source>
        <strain evidence="3">51987-8</strain>
    </source>
</reference>
<keyword evidence="2" id="KW-0812">Transmembrane</keyword>
<keyword evidence="2" id="KW-1133">Transmembrane helix</keyword>
<dbReference type="InParanoid" id="A0A369KF02"/>
<dbReference type="AlphaFoldDB" id="A0A369KF02"/>
<feature type="region of interest" description="Disordered" evidence="1">
    <location>
        <begin position="349"/>
        <end position="377"/>
    </location>
</feature>
<feature type="compositionally biased region" description="Low complexity" evidence="1">
    <location>
        <begin position="123"/>
        <end position="134"/>
    </location>
</feature>
<accession>A0A369KF02</accession>
<proteinExistence type="predicted"/>
<feature type="compositionally biased region" description="Low complexity" evidence="1">
    <location>
        <begin position="297"/>
        <end position="316"/>
    </location>
</feature>
<organism evidence="3 4">
    <name type="scientific">Hypsizygus marmoreus</name>
    <name type="common">White beech mushroom</name>
    <name type="synonym">Agaricus marmoreus</name>
    <dbReference type="NCBI Taxonomy" id="39966"/>
    <lineage>
        <taxon>Eukaryota</taxon>
        <taxon>Fungi</taxon>
        <taxon>Dikarya</taxon>
        <taxon>Basidiomycota</taxon>
        <taxon>Agaricomycotina</taxon>
        <taxon>Agaricomycetes</taxon>
        <taxon>Agaricomycetidae</taxon>
        <taxon>Agaricales</taxon>
        <taxon>Tricholomatineae</taxon>
        <taxon>Lyophyllaceae</taxon>
        <taxon>Hypsizygus</taxon>
    </lineage>
</organism>
<evidence type="ECO:0000256" key="1">
    <source>
        <dbReference type="SAM" id="MobiDB-lite"/>
    </source>
</evidence>
<evidence type="ECO:0000256" key="2">
    <source>
        <dbReference type="SAM" id="Phobius"/>
    </source>
</evidence>
<feature type="region of interest" description="Disordered" evidence="1">
    <location>
        <begin position="182"/>
        <end position="252"/>
    </location>
</feature>
<evidence type="ECO:0000313" key="4">
    <source>
        <dbReference type="Proteomes" id="UP000076154"/>
    </source>
</evidence>
<feature type="region of interest" description="Disordered" evidence="1">
    <location>
        <begin position="64"/>
        <end position="168"/>
    </location>
</feature>
<dbReference type="STRING" id="39966.A0A369KF02"/>
<name>A0A369KF02_HYPMA</name>
<feature type="compositionally biased region" description="Polar residues" evidence="1">
    <location>
        <begin position="216"/>
        <end position="230"/>
    </location>
</feature>
<feature type="region of interest" description="Disordered" evidence="1">
    <location>
        <begin position="269"/>
        <end position="321"/>
    </location>
</feature>
<evidence type="ECO:0000313" key="3">
    <source>
        <dbReference type="EMBL" id="RDB29486.1"/>
    </source>
</evidence>
<protein>
    <submittedName>
        <fullName evidence="3">Uncharacterized protein</fullName>
    </submittedName>
</protein>
<feature type="transmembrane region" description="Helical" evidence="2">
    <location>
        <begin position="39"/>
        <end position="58"/>
    </location>
</feature>
<comment type="caution">
    <text evidence="3">The sequence shown here is derived from an EMBL/GenBank/DDBJ whole genome shotgun (WGS) entry which is preliminary data.</text>
</comment>
<feature type="compositionally biased region" description="Low complexity" evidence="1">
    <location>
        <begin position="154"/>
        <end position="168"/>
    </location>
</feature>
<feature type="compositionally biased region" description="Basic residues" evidence="1">
    <location>
        <begin position="73"/>
        <end position="82"/>
    </location>
</feature>